<feature type="region of interest" description="Disordered" evidence="2">
    <location>
        <begin position="88"/>
        <end position="113"/>
    </location>
</feature>
<dbReference type="Proteomes" id="UP000317650">
    <property type="component" value="Chromosome 6"/>
</dbReference>
<dbReference type="InterPro" id="IPR000048">
    <property type="entry name" value="IQ_motif_EF-hand-BS"/>
</dbReference>
<accession>A0A4S8IQC5</accession>
<dbReference type="PROSITE" id="PS50096">
    <property type="entry name" value="IQ"/>
    <property type="match status" value="1"/>
</dbReference>
<keyword evidence="1" id="KW-0143">Chaperone</keyword>
<dbReference type="GO" id="GO:0006457">
    <property type="term" value="P:protein folding"/>
    <property type="evidence" value="ECO:0007669"/>
    <property type="project" value="TreeGrafter"/>
</dbReference>
<comment type="caution">
    <text evidence="4">The sequence shown here is derived from an EMBL/GenBank/DDBJ whole genome shotgun (WGS) entry which is preliminary data.</text>
</comment>
<feature type="region of interest" description="Disordered" evidence="2">
    <location>
        <begin position="161"/>
        <end position="181"/>
    </location>
</feature>
<feature type="region of interest" description="Disordered" evidence="2">
    <location>
        <begin position="1"/>
        <end position="27"/>
    </location>
</feature>
<dbReference type="SUPFAM" id="SSF63491">
    <property type="entry name" value="BAG domain"/>
    <property type="match status" value="1"/>
</dbReference>
<dbReference type="EMBL" id="PYDT01000009">
    <property type="protein sequence ID" value="THU50837.1"/>
    <property type="molecule type" value="Genomic_DNA"/>
</dbReference>
<feature type="region of interest" description="Disordered" evidence="2">
    <location>
        <begin position="55"/>
        <end position="75"/>
    </location>
</feature>
<dbReference type="PANTHER" id="PTHR33322">
    <property type="entry name" value="BAG DOMAIN CONTAINING PROTEIN, EXPRESSED"/>
    <property type="match status" value="1"/>
</dbReference>
<protein>
    <recommendedName>
        <fullName evidence="3">BAG domain-containing protein</fullName>
    </recommendedName>
</protein>
<dbReference type="InterPro" id="IPR003103">
    <property type="entry name" value="BAG_domain"/>
</dbReference>
<evidence type="ECO:0000259" key="3">
    <source>
        <dbReference type="PROSITE" id="PS51035"/>
    </source>
</evidence>
<gene>
    <name evidence="4" type="ORF">C4D60_Mb06t24540</name>
</gene>
<name>A0A4S8IQC5_MUSBA</name>
<dbReference type="SMART" id="SM00264">
    <property type="entry name" value="BAG"/>
    <property type="match status" value="1"/>
</dbReference>
<reference evidence="4 5" key="1">
    <citation type="journal article" date="2019" name="Nat. Plants">
        <title>Genome sequencing of Musa balbisiana reveals subgenome evolution and function divergence in polyploid bananas.</title>
        <authorList>
            <person name="Yao X."/>
        </authorList>
    </citation>
    <scope>NUCLEOTIDE SEQUENCE [LARGE SCALE GENOMIC DNA]</scope>
    <source>
        <strain evidence="5">cv. DH-PKW</strain>
        <tissue evidence="4">Leaves</tissue>
    </source>
</reference>
<dbReference type="InterPro" id="IPR036533">
    <property type="entry name" value="BAG_dom_sf"/>
</dbReference>
<dbReference type="AlphaFoldDB" id="A0A4S8IQC5"/>
<dbReference type="GO" id="GO:0009506">
    <property type="term" value="C:plasmodesma"/>
    <property type="evidence" value="ECO:0007669"/>
    <property type="project" value="TreeGrafter"/>
</dbReference>
<dbReference type="GO" id="GO:0051087">
    <property type="term" value="F:protein-folding chaperone binding"/>
    <property type="evidence" value="ECO:0007669"/>
    <property type="project" value="InterPro"/>
</dbReference>
<dbReference type="InterPro" id="IPR040400">
    <property type="entry name" value="BAG5/6/7/8"/>
</dbReference>
<keyword evidence="5" id="KW-1185">Reference proteome</keyword>
<dbReference type="PANTHER" id="PTHR33322:SF4">
    <property type="entry name" value="BAG DOMAIN CONTAINING PROTEIN, EXPRESSED"/>
    <property type="match status" value="1"/>
</dbReference>
<sequence>MDRPFFFPEDQWNTAGRRREQHHHPSYSTFSLREREIEMDRPFFFLEDPRITAARRREQPRHPGASTFSLGERDIDMDSPFFSEDPWITAGRRRGQPRHPGASTFSPRERDIDMDSPFLFSEDPWITAGRRREQPRHPGASTFSPIEREIDMDRPFFFSEDPGNTAGHHREQPRRPAASPAVNDPVFSVPVCFGSDVAAAAKKPATALPSKATRSAAAVAIQRVLRGHLVRKNVRVVSRLAAELGEIEQMVRSGLERLLAEPKERLRVSEMLMALLFRLDSVRGVREYRKKVIRRVISLQEFLDSVSGQTQTLESPIPAETHGEIRDPDAILEEVGEMPQDDNAEEETASGSKDVPVQESDPDSNQDPILAVVKQVSDASDESFETLDFTDDLKKEEEKAVIEDFVVLSMEEAIDPSQMRFDSAANPEKAAVADLIEQESREAAAGISTTIAEAETGAARPHMSETVDVLKKVMAETERLQGLVAALCEQNTQQCMLMTDVAERVELLERAVQTMGEKKKKSGAAKCFEIAEMSNNNLQVA</sequence>
<dbReference type="Pfam" id="PF02179">
    <property type="entry name" value="BAG"/>
    <property type="match status" value="1"/>
</dbReference>
<feature type="domain" description="BAG" evidence="3">
    <location>
        <begin position="236"/>
        <end position="307"/>
    </location>
</feature>
<dbReference type="Pfam" id="PF00612">
    <property type="entry name" value="IQ"/>
    <property type="match status" value="1"/>
</dbReference>
<evidence type="ECO:0000313" key="5">
    <source>
        <dbReference type="Proteomes" id="UP000317650"/>
    </source>
</evidence>
<organism evidence="4 5">
    <name type="scientific">Musa balbisiana</name>
    <name type="common">Banana</name>
    <dbReference type="NCBI Taxonomy" id="52838"/>
    <lineage>
        <taxon>Eukaryota</taxon>
        <taxon>Viridiplantae</taxon>
        <taxon>Streptophyta</taxon>
        <taxon>Embryophyta</taxon>
        <taxon>Tracheophyta</taxon>
        <taxon>Spermatophyta</taxon>
        <taxon>Magnoliopsida</taxon>
        <taxon>Liliopsida</taxon>
        <taxon>Zingiberales</taxon>
        <taxon>Musaceae</taxon>
        <taxon>Musa</taxon>
    </lineage>
</organism>
<dbReference type="Gene3D" id="1.20.58.120">
    <property type="entry name" value="BAG domain"/>
    <property type="match status" value="1"/>
</dbReference>
<evidence type="ECO:0000313" key="4">
    <source>
        <dbReference type="EMBL" id="THU50837.1"/>
    </source>
</evidence>
<dbReference type="STRING" id="52838.A0A4S8IQC5"/>
<feature type="region of interest" description="Disordered" evidence="2">
    <location>
        <begin position="340"/>
        <end position="366"/>
    </location>
</feature>
<evidence type="ECO:0000256" key="1">
    <source>
        <dbReference type="ARBA" id="ARBA00023186"/>
    </source>
</evidence>
<dbReference type="PROSITE" id="PS51035">
    <property type="entry name" value="BAG"/>
    <property type="match status" value="1"/>
</dbReference>
<evidence type="ECO:0000256" key="2">
    <source>
        <dbReference type="SAM" id="MobiDB-lite"/>
    </source>
</evidence>
<proteinExistence type="predicted"/>